<reference evidence="1" key="1">
    <citation type="journal article" date="2016" name="PLoS ONE">
        <title>A Site-Specific Integrative Plasmid Found in Pseudomonas aeruginosa Clinical Isolate HS87 along with A Plasmid Carrying an Aminoglycoside-Resistant Gene.</title>
        <authorList>
            <person name="Bi D."/>
            <person name="Xie Y."/>
            <person name="Tai C."/>
            <person name="Jiang X."/>
            <person name="Zhang J."/>
            <person name="Harrison E.M."/>
            <person name="Jia S."/>
            <person name="Deng Z."/>
            <person name="Rajakumar K."/>
            <person name="Ou H.Y."/>
        </authorList>
    </citation>
    <scope>NUCLEOTIDE SEQUENCE</scope>
    <source>
        <strain evidence="1">HS87</strain>
        <plasmid evidence="1">pHS87b</plasmid>
    </source>
</reference>
<evidence type="ECO:0000313" key="1">
    <source>
        <dbReference type="EMBL" id="AKP49114.1"/>
    </source>
</evidence>
<name>A0A0H4P5J0_PSEAI</name>
<dbReference type="AlphaFoldDB" id="A0A0H4P5J0"/>
<keyword evidence="1" id="KW-0614">Plasmid</keyword>
<accession>A0A0H4P5J0</accession>
<organism evidence="1">
    <name type="scientific">Pseudomonas aeruginosa</name>
    <dbReference type="NCBI Taxonomy" id="287"/>
    <lineage>
        <taxon>Bacteria</taxon>
        <taxon>Pseudomonadati</taxon>
        <taxon>Pseudomonadota</taxon>
        <taxon>Gammaproteobacteria</taxon>
        <taxon>Pseudomonadales</taxon>
        <taxon>Pseudomonadaceae</taxon>
        <taxon>Pseudomonas</taxon>
    </lineage>
</organism>
<geneLocation type="plasmid" evidence="1">
    <name>pHS87b</name>
</geneLocation>
<dbReference type="EMBL" id="KR106191">
    <property type="protein sequence ID" value="AKP49114.1"/>
    <property type="molecule type" value="Genomic_DNA"/>
</dbReference>
<proteinExistence type="predicted"/>
<protein>
    <submittedName>
        <fullName evidence="1">Uncharacterized protein</fullName>
    </submittedName>
</protein>
<sequence length="102" mass="11693">MGLIPDLRQRHTAGPMRQPVVTDLDELLLTVQVVAEESRRRGLTRTLEHDGTSATPWETFTKRLAARLHTLEHLIVYECSSDSRHFQVNVRSMFLGVLKVTR</sequence>